<dbReference type="Pfam" id="PF00710">
    <property type="entry name" value="Asparaginase"/>
    <property type="match status" value="1"/>
</dbReference>
<evidence type="ECO:0000259" key="6">
    <source>
        <dbReference type="Pfam" id="PF17763"/>
    </source>
</evidence>
<dbReference type="CDD" id="cd08964">
    <property type="entry name" value="L-asparaginase_II"/>
    <property type="match status" value="1"/>
</dbReference>
<proteinExistence type="inferred from homology"/>
<gene>
    <name evidence="7" type="ORF">BS329_20285</name>
</gene>
<dbReference type="GO" id="GO:0006528">
    <property type="term" value="P:asparagine metabolic process"/>
    <property type="evidence" value="ECO:0007669"/>
    <property type="project" value="InterPro"/>
</dbReference>
<dbReference type="Proteomes" id="UP000187486">
    <property type="component" value="Unassembled WGS sequence"/>
</dbReference>
<dbReference type="Pfam" id="PF17763">
    <property type="entry name" value="Asparaginase_C"/>
    <property type="match status" value="1"/>
</dbReference>
<comment type="similarity">
    <text evidence="1">Belongs to the asparaginase 1 family.</text>
</comment>
<dbReference type="Gene3D" id="3.40.50.40">
    <property type="match status" value="1"/>
</dbReference>
<sequence length="338" mass="35220">MSVSPENRRPLVAVAALGGTISMVPGDGEDHAVPRLTAADLLGDLGENLAMDVRAETLAAISSASMDFATLIKTRDWATRAVGEGAEGVVVVQGTDTLEETAYFFELTWTSEAPIVITGAMRNPGLPSADGAGNLLAALTVAAEPRSRGRGSLVAFNDDVHLARWVRKTHSSHVEAFSSDPAGPLGLLAEGAVHYFHPVAERPPALSLENADFSGLVPIVESGVEDTGELLETLVKAGVKGVVLAANGAGHVSAGSADVIERVLPEVPIVVASRTGAGPTFRGTYGFRGSESDLIAMGATMAGWLDPRKSRLLLHTLLATGASRDRVEAEFRLRGDLT</sequence>
<dbReference type="STRING" id="76021.BS329_20285"/>
<comment type="caution">
    <text evidence="7">The sequence shown here is derived from an EMBL/GenBank/DDBJ whole genome shotgun (WGS) entry which is preliminary data.</text>
</comment>
<organism evidence="7 8">
    <name type="scientific">Amycolatopsis coloradensis</name>
    <dbReference type="NCBI Taxonomy" id="76021"/>
    <lineage>
        <taxon>Bacteria</taxon>
        <taxon>Bacillati</taxon>
        <taxon>Actinomycetota</taxon>
        <taxon>Actinomycetes</taxon>
        <taxon>Pseudonocardiales</taxon>
        <taxon>Pseudonocardiaceae</taxon>
        <taxon>Amycolatopsis</taxon>
    </lineage>
</organism>
<evidence type="ECO:0000313" key="7">
    <source>
        <dbReference type="EMBL" id="OLZ50738.1"/>
    </source>
</evidence>
<dbReference type="PRINTS" id="PR00139">
    <property type="entry name" value="ASNGLNASE"/>
</dbReference>
<keyword evidence="2" id="KW-0378">Hydrolase</keyword>
<reference evidence="7 8" key="1">
    <citation type="submission" date="2016-01" db="EMBL/GenBank/DDBJ databases">
        <title>Amycolatopsis coloradensis genome sequencing and assembly.</title>
        <authorList>
            <person name="Mayilraj S."/>
        </authorList>
    </citation>
    <scope>NUCLEOTIDE SEQUENCE [LARGE SCALE GENOMIC DNA]</scope>
    <source>
        <strain evidence="7 8">DSM 44225</strain>
    </source>
</reference>
<dbReference type="PIRSF" id="PIRSF001220">
    <property type="entry name" value="L-ASNase_gatD"/>
    <property type="match status" value="1"/>
</dbReference>
<dbReference type="PIRSF" id="PIRSF500176">
    <property type="entry name" value="L_ASNase"/>
    <property type="match status" value="1"/>
</dbReference>
<accession>A0A1R0KSB9</accession>
<dbReference type="InterPro" id="IPR006034">
    <property type="entry name" value="Asparaginase/glutaminase-like"/>
</dbReference>
<dbReference type="InterPro" id="IPR040919">
    <property type="entry name" value="Asparaginase_C"/>
</dbReference>
<feature type="binding site" evidence="4">
    <location>
        <begin position="95"/>
        <end position="96"/>
    </location>
    <ligand>
        <name>substrate</name>
    </ligand>
</feature>
<dbReference type="InterPro" id="IPR037152">
    <property type="entry name" value="L-asparaginase_N_sf"/>
</dbReference>
<dbReference type="PANTHER" id="PTHR11707">
    <property type="entry name" value="L-ASPARAGINASE"/>
    <property type="match status" value="1"/>
</dbReference>
<dbReference type="InterPro" id="IPR027473">
    <property type="entry name" value="L-asparaginase_C"/>
</dbReference>
<dbReference type="OrthoDB" id="9788068at2"/>
<dbReference type="InterPro" id="IPR036152">
    <property type="entry name" value="Asp/glu_Ase-like_sf"/>
</dbReference>
<keyword evidence="8" id="KW-1185">Reference proteome</keyword>
<dbReference type="InterPro" id="IPR004550">
    <property type="entry name" value="AsnASE_II"/>
</dbReference>
<feature type="domain" description="Asparaginase/glutaminase C-terminal" evidence="6">
    <location>
        <begin position="217"/>
        <end position="330"/>
    </location>
</feature>
<feature type="active site" description="O-isoaspartyl threonine intermediate" evidence="3">
    <location>
        <position position="20"/>
    </location>
</feature>
<feature type="binding site" evidence="4">
    <location>
        <position position="63"/>
    </location>
    <ligand>
        <name>substrate</name>
    </ligand>
</feature>
<evidence type="ECO:0000256" key="2">
    <source>
        <dbReference type="ARBA" id="ARBA00022801"/>
    </source>
</evidence>
<dbReference type="RefSeq" id="WP_076162782.1">
    <property type="nucleotide sequence ID" value="NZ_JBEZVB010000061.1"/>
</dbReference>
<name>A0A1R0KSB9_9PSEU</name>
<dbReference type="PANTHER" id="PTHR11707:SF28">
    <property type="entry name" value="60 KDA LYSOPHOSPHOLIPASE"/>
    <property type="match status" value="1"/>
</dbReference>
<dbReference type="SFLD" id="SFLDS00057">
    <property type="entry name" value="Glutaminase/Asparaginase"/>
    <property type="match status" value="1"/>
</dbReference>
<protein>
    <submittedName>
        <fullName evidence="7">L-asparaginase</fullName>
    </submittedName>
</protein>
<dbReference type="GO" id="GO:0004067">
    <property type="term" value="F:asparaginase activity"/>
    <property type="evidence" value="ECO:0007669"/>
    <property type="project" value="UniProtKB-UniRule"/>
</dbReference>
<evidence type="ECO:0000256" key="1">
    <source>
        <dbReference type="ARBA" id="ARBA00010518"/>
    </source>
</evidence>
<dbReference type="InterPro" id="IPR027474">
    <property type="entry name" value="L-asparaginase_N"/>
</dbReference>
<evidence type="ECO:0000256" key="4">
    <source>
        <dbReference type="PIRSR" id="PIRSR001220-2"/>
    </source>
</evidence>
<dbReference type="Gene3D" id="3.40.50.1170">
    <property type="entry name" value="L-asparaginase, N-terminal domain"/>
    <property type="match status" value="1"/>
</dbReference>
<dbReference type="SMART" id="SM00870">
    <property type="entry name" value="Asparaginase"/>
    <property type="match status" value="1"/>
</dbReference>
<dbReference type="AlphaFoldDB" id="A0A1R0KSB9"/>
<dbReference type="PROSITE" id="PS51732">
    <property type="entry name" value="ASN_GLN_ASE_3"/>
    <property type="match status" value="1"/>
</dbReference>
<dbReference type="EMBL" id="MQUQ01000010">
    <property type="protein sequence ID" value="OLZ50738.1"/>
    <property type="molecule type" value="Genomic_DNA"/>
</dbReference>
<dbReference type="SUPFAM" id="SSF53774">
    <property type="entry name" value="Glutaminase/Asparaginase"/>
    <property type="match status" value="1"/>
</dbReference>
<evidence type="ECO:0000256" key="3">
    <source>
        <dbReference type="PIRSR" id="PIRSR001220-1"/>
    </source>
</evidence>
<evidence type="ECO:0000259" key="5">
    <source>
        <dbReference type="Pfam" id="PF00710"/>
    </source>
</evidence>
<evidence type="ECO:0000313" key="8">
    <source>
        <dbReference type="Proteomes" id="UP000187486"/>
    </source>
</evidence>
<feature type="domain" description="L-asparaginase N-terminal" evidence="5">
    <location>
        <begin position="12"/>
        <end position="198"/>
    </location>
</feature>